<sequence length="49" mass="5789">MVIFLWERVNKCMHLYGLHYTLLPIYVSTNNTSLYFLGFSLSVKTPYIT</sequence>
<evidence type="ECO:0000313" key="1">
    <source>
        <dbReference type="EMBL" id="JAH90902.1"/>
    </source>
</evidence>
<protein>
    <submittedName>
        <fullName evidence="1">Uncharacterized protein</fullName>
    </submittedName>
</protein>
<accession>A0A0E9WKM8</accession>
<proteinExistence type="predicted"/>
<reference evidence="1" key="2">
    <citation type="journal article" date="2015" name="Fish Shellfish Immunol.">
        <title>Early steps in the European eel (Anguilla anguilla)-Vibrio vulnificus interaction in the gills: Role of the RtxA13 toxin.</title>
        <authorList>
            <person name="Callol A."/>
            <person name="Pajuelo D."/>
            <person name="Ebbesson L."/>
            <person name="Teles M."/>
            <person name="MacKenzie S."/>
            <person name="Amaro C."/>
        </authorList>
    </citation>
    <scope>NUCLEOTIDE SEQUENCE</scope>
</reference>
<dbReference type="EMBL" id="GBXM01017675">
    <property type="protein sequence ID" value="JAH90902.1"/>
    <property type="molecule type" value="Transcribed_RNA"/>
</dbReference>
<reference evidence="1" key="1">
    <citation type="submission" date="2014-11" db="EMBL/GenBank/DDBJ databases">
        <authorList>
            <person name="Amaro Gonzalez C."/>
        </authorList>
    </citation>
    <scope>NUCLEOTIDE SEQUENCE</scope>
</reference>
<organism evidence="1">
    <name type="scientific">Anguilla anguilla</name>
    <name type="common">European freshwater eel</name>
    <name type="synonym">Muraena anguilla</name>
    <dbReference type="NCBI Taxonomy" id="7936"/>
    <lineage>
        <taxon>Eukaryota</taxon>
        <taxon>Metazoa</taxon>
        <taxon>Chordata</taxon>
        <taxon>Craniata</taxon>
        <taxon>Vertebrata</taxon>
        <taxon>Euteleostomi</taxon>
        <taxon>Actinopterygii</taxon>
        <taxon>Neopterygii</taxon>
        <taxon>Teleostei</taxon>
        <taxon>Anguilliformes</taxon>
        <taxon>Anguillidae</taxon>
        <taxon>Anguilla</taxon>
    </lineage>
</organism>
<name>A0A0E9WKM8_ANGAN</name>
<dbReference type="AlphaFoldDB" id="A0A0E9WKM8"/>